<accession>A0A414J560</accession>
<proteinExistence type="predicted"/>
<comment type="caution">
    <text evidence="3">The sequence shown here is derived from an EMBL/GenBank/DDBJ whole genome shotgun (WGS) entry which is preliminary data.</text>
</comment>
<organism evidence="3 4">
    <name type="scientific">Blautia obeum</name>
    <dbReference type="NCBI Taxonomy" id="40520"/>
    <lineage>
        <taxon>Bacteria</taxon>
        <taxon>Bacillati</taxon>
        <taxon>Bacillota</taxon>
        <taxon>Clostridia</taxon>
        <taxon>Lachnospirales</taxon>
        <taxon>Lachnospiraceae</taxon>
        <taxon>Blautia</taxon>
    </lineage>
</organism>
<dbReference type="GO" id="GO:0008080">
    <property type="term" value="F:N-acetyltransferase activity"/>
    <property type="evidence" value="ECO:0007669"/>
    <property type="project" value="UniProtKB-ARBA"/>
</dbReference>
<dbReference type="PROSITE" id="PS51186">
    <property type="entry name" value="GNAT"/>
    <property type="match status" value="1"/>
</dbReference>
<evidence type="ECO:0000313" key="4">
    <source>
        <dbReference type="Proteomes" id="UP000283745"/>
    </source>
</evidence>
<reference evidence="3 4" key="1">
    <citation type="submission" date="2018-08" db="EMBL/GenBank/DDBJ databases">
        <title>A genome reference for cultivated species of the human gut microbiota.</title>
        <authorList>
            <person name="Zou Y."/>
            <person name="Xue W."/>
            <person name="Luo G."/>
        </authorList>
    </citation>
    <scope>NUCLEOTIDE SEQUENCE [LARGE SCALE GENOMIC DNA]</scope>
    <source>
        <strain evidence="3 4">AM28-23</strain>
    </source>
</reference>
<dbReference type="AlphaFoldDB" id="A0A414J560"/>
<dbReference type="PANTHER" id="PTHR10908">
    <property type="entry name" value="SEROTONIN N-ACETYLTRANSFERASE"/>
    <property type="match status" value="1"/>
</dbReference>
<dbReference type="Pfam" id="PF00583">
    <property type="entry name" value="Acetyltransf_1"/>
    <property type="match status" value="1"/>
</dbReference>
<sequence length="177" mass="20454">MTEKNDTSRLTEKYIFRNIRQEEITQTAEIEKICFPPNEACSYEHMEKRVEKAPELFLVAEDRSTGRIAGFLNGLATDREHLTDDFFTDAEMHDPKGKNIMLLGLDVLPEYQHQGLARELVRCYKEREKANGREKLILTCLPDKVEMYQKFGFKDHGIGGSVWGGEAWHEMSVELRG</sequence>
<name>A0A414J560_9FIRM</name>
<dbReference type="InterPro" id="IPR000182">
    <property type="entry name" value="GNAT_dom"/>
</dbReference>
<evidence type="ECO:0000256" key="1">
    <source>
        <dbReference type="ARBA" id="ARBA00022679"/>
    </source>
</evidence>
<dbReference type="Proteomes" id="UP000283745">
    <property type="component" value="Unassembled WGS sequence"/>
</dbReference>
<gene>
    <name evidence="3" type="ORF">DW740_09720</name>
</gene>
<dbReference type="CDD" id="cd04301">
    <property type="entry name" value="NAT_SF"/>
    <property type="match status" value="1"/>
</dbReference>
<dbReference type="SUPFAM" id="SSF55729">
    <property type="entry name" value="Acyl-CoA N-acyltransferases (Nat)"/>
    <property type="match status" value="1"/>
</dbReference>
<evidence type="ECO:0000313" key="3">
    <source>
        <dbReference type="EMBL" id="RHE39508.1"/>
    </source>
</evidence>
<dbReference type="EMBL" id="QSKF01000007">
    <property type="protein sequence ID" value="RHE39508.1"/>
    <property type="molecule type" value="Genomic_DNA"/>
</dbReference>
<dbReference type="PANTHER" id="PTHR10908:SF0">
    <property type="entry name" value="SEROTONIN N-ACETYLTRANSFERASE"/>
    <property type="match status" value="1"/>
</dbReference>
<dbReference type="Gene3D" id="3.40.630.30">
    <property type="match status" value="1"/>
</dbReference>
<dbReference type="InterPro" id="IPR051635">
    <property type="entry name" value="SNAT-like"/>
</dbReference>
<dbReference type="RefSeq" id="WP_015541538.1">
    <property type="nucleotide sequence ID" value="NZ_CABJFK010000007.1"/>
</dbReference>
<keyword evidence="1 3" id="KW-0808">Transferase</keyword>
<evidence type="ECO:0000256" key="2">
    <source>
        <dbReference type="ARBA" id="ARBA00023315"/>
    </source>
</evidence>
<protein>
    <submittedName>
        <fullName evidence="3">N-acetyltransferase</fullName>
    </submittedName>
</protein>
<keyword evidence="2" id="KW-0012">Acyltransferase</keyword>
<dbReference type="InterPro" id="IPR016181">
    <property type="entry name" value="Acyl_CoA_acyltransferase"/>
</dbReference>